<comment type="pathway">
    <text evidence="8">Porphyrin-containing compound metabolism; siroheme biosynthesis; precorrin-2 from uroporphyrinogen III: step 1/1.</text>
</comment>
<dbReference type="InterPro" id="IPR003043">
    <property type="entry name" value="Uropor_MeTrfase_CS"/>
</dbReference>
<dbReference type="GO" id="GO:0009236">
    <property type="term" value="P:cobalamin biosynthetic process"/>
    <property type="evidence" value="ECO:0007669"/>
    <property type="project" value="UniProtKB-KW"/>
</dbReference>
<sequence length="279" mass="29635">MISHDGGSAISGDLLLRLHASAPLPPGGVALIGAGPGDPELLTLRALRRLQQADVVLHDNLVSPAILDFVPPRAERINVGKRPGHHSWTQQAICQCLADKALSGLRVARLKGGDPFVFGRGGEEMQALLPLGISVEVVPGITTALGAAAALGFPLTHRDFAQSCVFVTGHLKDHSVRLNWPALAQPQQTVAIYMGVTGLEAIARELQAAGLAAATPAALVHRVTCPQQQVWFSTLADLPETARRHAVKPPALLVIGEVVRLAAQWPAEQHQKEEQIQRA</sequence>
<dbReference type="PANTHER" id="PTHR45790:SF1">
    <property type="entry name" value="SIROHEME SYNTHASE"/>
    <property type="match status" value="1"/>
</dbReference>
<feature type="domain" description="Tetrapyrrole methylase" evidence="11">
    <location>
        <begin position="29"/>
        <end position="238"/>
    </location>
</feature>
<comment type="caution">
    <text evidence="12">The sequence shown here is derived from an EMBL/GenBank/DDBJ whole genome shotgun (WGS) entry which is preliminary data.</text>
</comment>
<dbReference type="InterPro" id="IPR035996">
    <property type="entry name" value="4pyrrol_Methylase_sf"/>
</dbReference>
<keyword evidence="3" id="KW-0169">Cobalamin biosynthesis</keyword>
<dbReference type="AlphaFoldDB" id="A0AAW6RJ89"/>
<gene>
    <name evidence="12" type="primary">cobA</name>
    <name evidence="12" type="ORF">QB898_04690</name>
</gene>
<dbReference type="Proteomes" id="UP001237156">
    <property type="component" value="Unassembled WGS sequence"/>
</dbReference>
<dbReference type="InterPro" id="IPR050161">
    <property type="entry name" value="Siro_Cobalamin_biosynth"/>
</dbReference>
<dbReference type="PANTHER" id="PTHR45790">
    <property type="entry name" value="SIROHEME SYNTHASE-RELATED"/>
    <property type="match status" value="1"/>
</dbReference>
<dbReference type="InterPro" id="IPR000878">
    <property type="entry name" value="4pyrrol_Mease"/>
</dbReference>
<dbReference type="FunFam" id="3.30.950.10:FF:000001">
    <property type="entry name" value="Siroheme synthase"/>
    <property type="match status" value="1"/>
</dbReference>
<dbReference type="NCBIfam" id="TIGR01469">
    <property type="entry name" value="cobA_cysG_Cterm"/>
    <property type="match status" value="1"/>
</dbReference>
<name>A0AAW6RJ89_9BURK</name>
<evidence type="ECO:0000256" key="10">
    <source>
        <dbReference type="RuleBase" id="RU003960"/>
    </source>
</evidence>
<keyword evidence="13" id="KW-1185">Reference proteome</keyword>
<dbReference type="InterPro" id="IPR006366">
    <property type="entry name" value="CobA/CysG_C"/>
</dbReference>
<comment type="similarity">
    <text evidence="1 10">Belongs to the precorrin methyltransferase family.</text>
</comment>
<dbReference type="Pfam" id="PF00590">
    <property type="entry name" value="TP_methylase"/>
    <property type="match status" value="1"/>
</dbReference>
<dbReference type="InterPro" id="IPR014777">
    <property type="entry name" value="4pyrrole_Mease_sub1"/>
</dbReference>
<evidence type="ECO:0000256" key="2">
    <source>
        <dbReference type="ARBA" id="ARBA00012162"/>
    </source>
</evidence>
<protein>
    <recommendedName>
        <fullName evidence="2">uroporphyrinogen-III C-methyltransferase</fullName>
        <ecNumber evidence="2">2.1.1.107</ecNumber>
    </recommendedName>
</protein>
<keyword evidence="6" id="KW-0949">S-adenosyl-L-methionine</keyword>
<evidence type="ECO:0000256" key="5">
    <source>
        <dbReference type="ARBA" id="ARBA00022679"/>
    </source>
</evidence>
<evidence type="ECO:0000256" key="9">
    <source>
        <dbReference type="ARBA" id="ARBA00060548"/>
    </source>
</evidence>
<evidence type="ECO:0000259" key="11">
    <source>
        <dbReference type="Pfam" id="PF00590"/>
    </source>
</evidence>
<dbReference type="GO" id="GO:0019354">
    <property type="term" value="P:siroheme biosynthetic process"/>
    <property type="evidence" value="ECO:0007669"/>
    <property type="project" value="InterPro"/>
</dbReference>
<evidence type="ECO:0000313" key="13">
    <source>
        <dbReference type="Proteomes" id="UP001237156"/>
    </source>
</evidence>
<proteinExistence type="inferred from homology"/>
<keyword evidence="7" id="KW-0627">Porphyrin biosynthesis</keyword>
<dbReference type="GO" id="GO:0032259">
    <property type="term" value="P:methylation"/>
    <property type="evidence" value="ECO:0007669"/>
    <property type="project" value="UniProtKB-KW"/>
</dbReference>
<dbReference type="PROSITE" id="PS00840">
    <property type="entry name" value="SUMT_2"/>
    <property type="match status" value="1"/>
</dbReference>
<dbReference type="EC" id="2.1.1.107" evidence="2"/>
<dbReference type="Gene3D" id="3.30.950.10">
    <property type="entry name" value="Methyltransferase, Cobalt-precorrin-4 Transmethylase, Domain 2"/>
    <property type="match status" value="1"/>
</dbReference>
<evidence type="ECO:0000256" key="6">
    <source>
        <dbReference type="ARBA" id="ARBA00022691"/>
    </source>
</evidence>
<keyword evidence="5 10" id="KW-0808">Transferase</keyword>
<accession>A0AAW6RJ89</accession>
<dbReference type="PROSITE" id="PS00839">
    <property type="entry name" value="SUMT_1"/>
    <property type="match status" value="1"/>
</dbReference>
<evidence type="ECO:0000256" key="7">
    <source>
        <dbReference type="ARBA" id="ARBA00023244"/>
    </source>
</evidence>
<evidence type="ECO:0000256" key="8">
    <source>
        <dbReference type="ARBA" id="ARBA00025705"/>
    </source>
</evidence>
<evidence type="ECO:0000256" key="3">
    <source>
        <dbReference type="ARBA" id="ARBA00022573"/>
    </source>
</evidence>
<evidence type="ECO:0000313" key="12">
    <source>
        <dbReference type="EMBL" id="MDG9699023.1"/>
    </source>
</evidence>
<dbReference type="SUPFAM" id="SSF53790">
    <property type="entry name" value="Tetrapyrrole methylase"/>
    <property type="match status" value="1"/>
</dbReference>
<dbReference type="InterPro" id="IPR014776">
    <property type="entry name" value="4pyrrole_Mease_sub2"/>
</dbReference>
<organism evidence="12 13">
    <name type="scientific">Ottowia cancrivicina</name>
    <dbReference type="NCBI Taxonomy" id="3040346"/>
    <lineage>
        <taxon>Bacteria</taxon>
        <taxon>Pseudomonadati</taxon>
        <taxon>Pseudomonadota</taxon>
        <taxon>Betaproteobacteria</taxon>
        <taxon>Burkholderiales</taxon>
        <taxon>Comamonadaceae</taxon>
        <taxon>Ottowia</taxon>
    </lineage>
</organism>
<dbReference type="GO" id="GO:0004851">
    <property type="term" value="F:uroporphyrin-III C-methyltransferase activity"/>
    <property type="evidence" value="ECO:0007669"/>
    <property type="project" value="UniProtKB-EC"/>
</dbReference>
<comment type="pathway">
    <text evidence="9">Cofactor biosynthesis; adenosylcobalamin biosynthesis; precorrin-2 from uroporphyrinogen III: step 1/1.</text>
</comment>
<dbReference type="Gene3D" id="3.40.1010.10">
    <property type="entry name" value="Cobalt-precorrin-4 Transmethylase, Domain 1"/>
    <property type="match status" value="1"/>
</dbReference>
<dbReference type="NCBIfam" id="NF004790">
    <property type="entry name" value="PRK06136.1"/>
    <property type="match status" value="1"/>
</dbReference>
<keyword evidence="4 10" id="KW-0489">Methyltransferase</keyword>
<dbReference type="CDD" id="cd11642">
    <property type="entry name" value="SUMT"/>
    <property type="match status" value="1"/>
</dbReference>
<evidence type="ECO:0000256" key="4">
    <source>
        <dbReference type="ARBA" id="ARBA00022603"/>
    </source>
</evidence>
<dbReference type="FunFam" id="3.40.1010.10:FF:000001">
    <property type="entry name" value="Siroheme synthase"/>
    <property type="match status" value="1"/>
</dbReference>
<reference evidence="12 13" key="1">
    <citation type="submission" date="2023-04" db="EMBL/GenBank/DDBJ databases">
        <title>Ottowia paracancer sp. nov., isolated from human stomach.</title>
        <authorList>
            <person name="Song Y."/>
        </authorList>
    </citation>
    <scope>NUCLEOTIDE SEQUENCE [LARGE SCALE GENOMIC DNA]</scope>
    <source>
        <strain evidence="12 13">10c7w1</strain>
    </source>
</reference>
<dbReference type="EMBL" id="JARVII010000006">
    <property type="protein sequence ID" value="MDG9699023.1"/>
    <property type="molecule type" value="Genomic_DNA"/>
</dbReference>
<evidence type="ECO:0000256" key="1">
    <source>
        <dbReference type="ARBA" id="ARBA00005879"/>
    </source>
</evidence>